<keyword evidence="2" id="KW-1185">Reference proteome</keyword>
<dbReference type="InParanoid" id="J9D180"/>
<dbReference type="AlphaFoldDB" id="J9D180"/>
<gene>
    <name evidence="1" type="ORF">EDEG_03866</name>
</gene>
<organism evidence="1 2">
    <name type="scientific">Edhazardia aedis (strain USNM 41457)</name>
    <name type="common">Microsporidian parasite</name>
    <dbReference type="NCBI Taxonomy" id="1003232"/>
    <lineage>
        <taxon>Eukaryota</taxon>
        <taxon>Fungi</taxon>
        <taxon>Fungi incertae sedis</taxon>
        <taxon>Microsporidia</taxon>
        <taxon>Edhazardia</taxon>
    </lineage>
</organism>
<dbReference type="Proteomes" id="UP000003163">
    <property type="component" value="Unassembled WGS sequence"/>
</dbReference>
<reference evidence="1 2" key="1">
    <citation type="submission" date="2011-08" db="EMBL/GenBank/DDBJ databases">
        <authorList>
            <person name="Liu Z.J."/>
            <person name="Shi F.L."/>
            <person name="Lu J.Q."/>
            <person name="Li M."/>
            <person name="Wang Z.L."/>
        </authorList>
    </citation>
    <scope>NUCLEOTIDE SEQUENCE [LARGE SCALE GENOMIC DNA]</scope>
    <source>
        <strain evidence="1 2">USNM 41457</strain>
    </source>
</reference>
<sequence>MGFPVVPFIVQSILNKGSAPYRAHLKEVKQCLYNGERSICGILSDSEYEIKAIFDKKHFLSVFYNEDDEIEDIGCFTKYLNDISCENAYNPLNFMFTNNSDLVEIPYSDCSENCMNCGDKIDTETGNENSNDSIICGTEMGSKEMRKNVTNIEINNKTCKINSEVSDIFADIDNYNKEVNNTEENITVKDGTISAYNDHLSSFKSTITTIDTIENTCRHSCLESMELTIATSSNSIPITKSSVSQFSNLTTKSNSEIYVLLTPCIILIFDKFRIKYKNKFYCEINSFDFYEDTRSSWDLPDVNSSKCIKKLIDDLFCDLTPYKEMVQNIRYFLDLIDNEQEYNEFRKDNENI</sequence>
<proteinExistence type="predicted"/>
<evidence type="ECO:0000313" key="2">
    <source>
        <dbReference type="Proteomes" id="UP000003163"/>
    </source>
</evidence>
<dbReference type="VEuPathDB" id="MicrosporidiaDB:EDEG_03866"/>
<evidence type="ECO:0000313" key="1">
    <source>
        <dbReference type="EMBL" id="EJW01581.1"/>
    </source>
</evidence>
<name>J9D180_EDHAE</name>
<protein>
    <submittedName>
        <fullName evidence="1">Uncharacterized protein</fullName>
    </submittedName>
</protein>
<dbReference type="HOGENOM" id="CLU_787613_0_0_1"/>
<comment type="caution">
    <text evidence="1">The sequence shown here is derived from an EMBL/GenBank/DDBJ whole genome shotgun (WGS) entry which is preliminary data.</text>
</comment>
<dbReference type="EMBL" id="AFBI03000136">
    <property type="protein sequence ID" value="EJW01581.1"/>
    <property type="molecule type" value="Genomic_DNA"/>
</dbReference>
<reference evidence="2" key="2">
    <citation type="submission" date="2015-07" db="EMBL/GenBank/DDBJ databases">
        <title>Contrasting host-pathogen interactions and genome evolution in two generalist and specialist microsporidian pathogens of mosquitoes.</title>
        <authorList>
            <consortium name="The Broad Institute Genomics Platform"/>
            <consortium name="The Broad Institute Genome Sequencing Center for Infectious Disease"/>
            <person name="Cuomo C.A."/>
            <person name="Sanscrainte N.D."/>
            <person name="Goldberg J.M."/>
            <person name="Heiman D."/>
            <person name="Young S."/>
            <person name="Zeng Q."/>
            <person name="Becnel J.J."/>
            <person name="Birren B.W."/>
        </authorList>
    </citation>
    <scope>NUCLEOTIDE SEQUENCE [LARGE SCALE GENOMIC DNA]</scope>
    <source>
        <strain evidence="2">USNM 41457</strain>
    </source>
</reference>
<accession>J9D180</accession>